<protein>
    <submittedName>
        <fullName evidence="3">U32 family peptidase</fullName>
    </submittedName>
</protein>
<feature type="region of interest" description="Disordered" evidence="1">
    <location>
        <begin position="438"/>
        <end position="462"/>
    </location>
</feature>
<dbReference type="InterPro" id="IPR051454">
    <property type="entry name" value="RNA/ubiquinone_mod_enzymes"/>
</dbReference>
<evidence type="ECO:0000313" key="3">
    <source>
        <dbReference type="EMBL" id="HIR94047.1"/>
    </source>
</evidence>
<proteinExistence type="predicted"/>
<accession>A0A9D1JH85</accession>
<dbReference type="PANTHER" id="PTHR30217">
    <property type="entry name" value="PEPTIDASE U32 FAMILY"/>
    <property type="match status" value="1"/>
</dbReference>
<evidence type="ECO:0000313" key="4">
    <source>
        <dbReference type="Proteomes" id="UP000886841"/>
    </source>
</evidence>
<gene>
    <name evidence="3" type="ORF">IAB98_11580</name>
</gene>
<dbReference type="PANTHER" id="PTHR30217:SF10">
    <property type="entry name" value="23S RRNA 5-HYDROXYCYTIDINE C2501 SYNTHASE"/>
    <property type="match status" value="1"/>
</dbReference>
<evidence type="ECO:0000256" key="1">
    <source>
        <dbReference type="SAM" id="MobiDB-lite"/>
    </source>
</evidence>
<organism evidence="3 4">
    <name type="scientific">Candidatus Egerieimonas intestinavium</name>
    <dbReference type="NCBI Taxonomy" id="2840777"/>
    <lineage>
        <taxon>Bacteria</taxon>
        <taxon>Bacillati</taxon>
        <taxon>Bacillota</taxon>
        <taxon>Clostridia</taxon>
        <taxon>Lachnospirales</taxon>
        <taxon>Lachnospiraceae</taxon>
        <taxon>Lachnospiraceae incertae sedis</taxon>
        <taxon>Candidatus Egerieimonas</taxon>
    </lineage>
</organism>
<reference evidence="3" key="1">
    <citation type="submission" date="2020-10" db="EMBL/GenBank/DDBJ databases">
        <authorList>
            <person name="Gilroy R."/>
        </authorList>
    </citation>
    <scope>NUCLEOTIDE SEQUENCE</scope>
    <source>
        <strain evidence="3">ChiSxjej1B13-7041</strain>
    </source>
</reference>
<comment type="caution">
    <text evidence="3">The sequence shown here is derived from an EMBL/GenBank/DDBJ whole genome shotgun (WGS) entry which is preliminary data.</text>
</comment>
<dbReference type="EMBL" id="DVHU01000104">
    <property type="protein sequence ID" value="HIR94047.1"/>
    <property type="molecule type" value="Genomic_DNA"/>
</dbReference>
<reference evidence="3" key="2">
    <citation type="journal article" date="2021" name="PeerJ">
        <title>Extensive microbial diversity within the chicken gut microbiome revealed by metagenomics and culture.</title>
        <authorList>
            <person name="Gilroy R."/>
            <person name="Ravi A."/>
            <person name="Getino M."/>
            <person name="Pursley I."/>
            <person name="Horton D.L."/>
            <person name="Alikhan N.F."/>
            <person name="Baker D."/>
            <person name="Gharbi K."/>
            <person name="Hall N."/>
            <person name="Watson M."/>
            <person name="Adriaenssens E.M."/>
            <person name="Foster-Nyarko E."/>
            <person name="Jarju S."/>
            <person name="Secka A."/>
            <person name="Antonio M."/>
            <person name="Oren A."/>
            <person name="Chaudhuri R.R."/>
            <person name="La Ragione R."/>
            <person name="Hildebrand F."/>
            <person name="Pallen M.J."/>
        </authorList>
    </citation>
    <scope>NUCLEOTIDE SEQUENCE</scope>
    <source>
        <strain evidence="3">ChiSxjej1B13-7041</strain>
    </source>
</reference>
<dbReference type="AlphaFoldDB" id="A0A9D1JH85"/>
<feature type="domain" description="Peptidase U32 collagenase" evidence="2">
    <location>
        <begin position="325"/>
        <end position="433"/>
    </location>
</feature>
<dbReference type="Pfam" id="PF12392">
    <property type="entry name" value="DUF3656"/>
    <property type="match status" value="1"/>
</dbReference>
<sequence length="748" mass="84452">MIELLAPAGNYETILAAYQAGADAVYVGGGRFGARAYAQNLSQEELLSAIDEAHLRGKKLYLTVNTLIKREELYGELYEYLLPLYRRGLDAVIVQDLGVMAWLRRQFPGLALHVSTQAAVTGPKGARLLEELGACRVVPARELSLEEIRDIRRETELEIETFIHGALCYCYSGLCLFSSMLGGRSGNRGRCAQPCRLPYQLLQGGRKLSRPGQDYLLSPKDICTVDLLPQILEAGVTSLKIEGRMKRAEYTAGVVRIYRKYLDLCLEGKPRKISREDMAQLMLLFNRDGFSQGYYQTRNGREMMALTNAKEKEREESATAKKREALYGEIQESFREKKAQEKIKGSLKLSVGEPAILELEKGETRIRVQGDLVQEAKNQPLSRERIGQQMEKTGNTPFVFEKLEITLEGPVFLPMQGLNQLRRNGLENLEEELLKPWRREEPGRQQEIAEASRTERASGERQLPEAGKNWLAASPKSCFCASAETGEQLEVLLAEPEISAIYADCSCFGEDRFPEEAAHYLQRAKKARKEFFLALPQVIRRGDLERLQPTVEALRDKGISGFLVRNLESLAFLRELGLAESTELDAAVYTFNPESQRLAEELGVRGDTVPVELNLRELRQRDNRGSQMVVYGHQPLMISAQCLGKTTRGCDKKSGIYQLKDRYGKEFCVKCHCRFCYNVIYNSVPTDLSGELEEIRGLKARALRLAFTLESGEKTRQVLDRFLGKENGKGKRQQEAAYTKGHFRRGVE</sequence>
<dbReference type="Pfam" id="PF01136">
    <property type="entry name" value="Peptidase_U32"/>
    <property type="match status" value="1"/>
</dbReference>
<name>A0A9D1JH85_9FIRM</name>
<evidence type="ECO:0000259" key="2">
    <source>
        <dbReference type="Pfam" id="PF12392"/>
    </source>
</evidence>
<feature type="compositionally biased region" description="Basic and acidic residues" evidence="1">
    <location>
        <begin position="450"/>
        <end position="462"/>
    </location>
</feature>
<dbReference type="Proteomes" id="UP000886841">
    <property type="component" value="Unassembled WGS sequence"/>
</dbReference>
<dbReference type="InterPro" id="IPR020988">
    <property type="entry name" value="Pept_U32_collagenase"/>
</dbReference>
<dbReference type="InterPro" id="IPR001539">
    <property type="entry name" value="Peptidase_U32"/>
</dbReference>